<evidence type="ECO:0000313" key="4">
    <source>
        <dbReference type="EMBL" id="MBW0533331.1"/>
    </source>
</evidence>
<reference evidence="4" key="1">
    <citation type="submission" date="2021-03" db="EMBL/GenBank/DDBJ databases">
        <title>Draft genome sequence of rust myrtle Austropuccinia psidii MF-1, a brazilian biotype.</title>
        <authorList>
            <person name="Quecine M.C."/>
            <person name="Pachon D.M.R."/>
            <person name="Bonatelli M.L."/>
            <person name="Correr F.H."/>
            <person name="Franceschini L.M."/>
            <person name="Leite T.F."/>
            <person name="Margarido G.R.A."/>
            <person name="Almeida C.A."/>
            <person name="Ferrarezi J.A."/>
            <person name="Labate C.A."/>
        </authorList>
    </citation>
    <scope>NUCLEOTIDE SEQUENCE</scope>
    <source>
        <strain evidence="4">MF-1</strain>
    </source>
</reference>
<keyword evidence="5" id="KW-1185">Reference proteome</keyword>
<dbReference type="EMBL" id="AVOT02038451">
    <property type="protein sequence ID" value="MBW0533331.1"/>
    <property type="molecule type" value="Genomic_DNA"/>
</dbReference>
<dbReference type="Proteomes" id="UP000765509">
    <property type="component" value="Unassembled WGS sequence"/>
</dbReference>
<dbReference type="GO" id="GO:0005739">
    <property type="term" value="C:mitochondrion"/>
    <property type="evidence" value="ECO:0007669"/>
    <property type="project" value="TreeGrafter"/>
</dbReference>
<feature type="region of interest" description="Disordered" evidence="3">
    <location>
        <begin position="117"/>
        <end position="191"/>
    </location>
</feature>
<dbReference type="Pfam" id="PF05071">
    <property type="entry name" value="NDUFA12"/>
    <property type="match status" value="1"/>
</dbReference>
<proteinExistence type="inferred from homology"/>
<dbReference type="AlphaFoldDB" id="A0A9Q3FAD1"/>
<evidence type="ECO:0000313" key="5">
    <source>
        <dbReference type="Proteomes" id="UP000765509"/>
    </source>
</evidence>
<gene>
    <name evidence="4" type="ORF">O181_073046</name>
</gene>
<dbReference type="PANTHER" id="PTHR32470:SF2">
    <property type="entry name" value="NADH DEHYDROGENASE [UBIQUINONE] 1 ALPHA SUBCOMPLEX ASSEMBLY FACTOR 2"/>
    <property type="match status" value="1"/>
</dbReference>
<dbReference type="OrthoDB" id="10255576at2759"/>
<dbReference type="InterPro" id="IPR052618">
    <property type="entry name" value="ComplexI_NDUFA12"/>
</dbReference>
<feature type="coiled-coil region" evidence="2">
    <location>
        <begin position="83"/>
        <end position="113"/>
    </location>
</feature>
<evidence type="ECO:0000256" key="2">
    <source>
        <dbReference type="SAM" id="Coils"/>
    </source>
</evidence>
<organism evidence="4 5">
    <name type="scientific">Austropuccinia psidii MF-1</name>
    <dbReference type="NCBI Taxonomy" id="1389203"/>
    <lineage>
        <taxon>Eukaryota</taxon>
        <taxon>Fungi</taxon>
        <taxon>Dikarya</taxon>
        <taxon>Basidiomycota</taxon>
        <taxon>Pucciniomycotina</taxon>
        <taxon>Pucciniomycetes</taxon>
        <taxon>Pucciniales</taxon>
        <taxon>Sphaerophragmiaceae</taxon>
        <taxon>Austropuccinia</taxon>
    </lineage>
</organism>
<dbReference type="GO" id="GO:0032981">
    <property type="term" value="P:mitochondrial respiratory chain complex I assembly"/>
    <property type="evidence" value="ECO:0007669"/>
    <property type="project" value="TreeGrafter"/>
</dbReference>
<protein>
    <recommendedName>
        <fullName evidence="6">NADH dehydrogenase [ubiquinone] 1 alpha subcomplex subunit</fullName>
    </recommendedName>
</protein>
<feature type="compositionally biased region" description="Polar residues" evidence="3">
    <location>
        <begin position="121"/>
        <end position="130"/>
    </location>
</feature>
<comment type="caution">
    <text evidence="4">The sequence shown here is derived from an EMBL/GenBank/DDBJ whole genome shotgun (WGS) entry which is preliminary data.</text>
</comment>
<evidence type="ECO:0008006" key="6">
    <source>
        <dbReference type="Google" id="ProtNLM"/>
    </source>
</evidence>
<evidence type="ECO:0000256" key="3">
    <source>
        <dbReference type="SAM" id="MobiDB-lite"/>
    </source>
</evidence>
<keyword evidence="2" id="KW-0175">Coiled coil</keyword>
<sequence length="191" mass="22023">MVRRLFQLIKQSLSIGSERFFVGRDLVGNRYYEKPSLRADSSRPKRFVNFKSYQNDPALYHPHRLPPQWSAWLAFTRMNPPTIAELEADCVRLERLKENVQRLESERKARKQAHLIHGQASIEQKTSSLLADTPASPDGFDELNRKRQTMNQSPLSAFVLEHKSSPGQNWEPQTWAPEASSRAPRGKPDQD</sequence>
<comment type="similarity">
    <text evidence="1">Belongs to the complex I NDUFA12 subunit family.</text>
</comment>
<dbReference type="InterPro" id="IPR007763">
    <property type="entry name" value="NDUFA12"/>
</dbReference>
<dbReference type="PANTHER" id="PTHR32470">
    <property type="entry name" value="ADH DEHYDROGENASE [UBIQUINONE] 1 ALPHA SUBCOMPLEX ASSEMBLY FACTOR 2"/>
    <property type="match status" value="1"/>
</dbReference>
<dbReference type="GO" id="GO:0045271">
    <property type="term" value="C:respiratory chain complex I"/>
    <property type="evidence" value="ECO:0007669"/>
    <property type="project" value="InterPro"/>
</dbReference>
<name>A0A9Q3FAD1_9BASI</name>
<evidence type="ECO:0000256" key="1">
    <source>
        <dbReference type="ARBA" id="ARBA00007355"/>
    </source>
</evidence>
<accession>A0A9Q3FAD1</accession>